<dbReference type="CDD" id="cd01650">
    <property type="entry name" value="RT_nLTR_like"/>
    <property type="match status" value="1"/>
</dbReference>
<dbReference type="InterPro" id="IPR043502">
    <property type="entry name" value="DNA/RNA_pol_sf"/>
</dbReference>
<dbReference type="Pfam" id="PF00078">
    <property type="entry name" value="RVT_1"/>
    <property type="match status" value="1"/>
</dbReference>
<dbReference type="AlphaFoldDB" id="A0A803PUX2"/>
<dbReference type="PROSITE" id="PS50878">
    <property type="entry name" value="RT_POL"/>
    <property type="match status" value="1"/>
</dbReference>
<name>A0A803PUX2_CANSA</name>
<dbReference type="GO" id="GO:0004523">
    <property type="term" value="F:RNA-DNA hybrid ribonuclease activity"/>
    <property type="evidence" value="ECO:0007669"/>
    <property type="project" value="InterPro"/>
</dbReference>
<evidence type="ECO:0000259" key="1">
    <source>
        <dbReference type="PROSITE" id="PS50878"/>
    </source>
</evidence>
<dbReference type="InterPro" id="IPR036397">
    <property type="entry name" value="RNaseH_sf"/>
</dbReference>
<evidence type="ECO:0000313" key="3">
    <source>
        <dbReference type="Proteomes" id="UP000596661"/>
    </source>
</evidence>
<dbReference type="PANTHER" id="PTHR33116:SF86">
    <property type="entry name" value="REVERSE TRANSCRIPTASE DOMAIN-CONTAINING PROTEIN"/>
    <property type="match status" value="1"/>
</dbReference>
<organism evidence="2 3">
    <name type="scientific">Cannabis sativa</name>
    <name type="common">Hemp</name>
    <name type="synonym">Marijuana</name>
    <dbReference type="NCBI Taxonomy" id="3483"/>
    <lineage>
        <taxon>Eukaryota</taxon>
        <taxon>Viridiplantae</taxon>
        <taxon>Streptophyta</taxon>
        <taxon>Embryophyta</taxon>
        <taxon>Tracheophyta</taxon>
        <taxon>Spermatophyta</taxon>
        <taxon>Magnoliopsida</taxon>
        <taxon>eudicotyledons</taxon>
        <taxon>Gunneridae</taxon>
        <taxon>Pentapetalae</taxon>
        <taxon>rosids</taxon>
        <taxon>fabids</taxon>
        <taxon>Rosales</taxon>
        <taxon>Cannabaceae</taxon>
        <taxon>Cannabis</taxon>
    </lineage>
</organism>
<dbReference type="Proteomes" id="UP000596661">
    <property type="component" value="Chromosome 6"/>
</dbReference>
<dbReference type="SUPFAM" id="SSF56672">
    <property type="entry name" value="DNA/RNA polymerases"/>
    <property type="match status" value="1"/>
</dbReference>
<evidence type="ECO:0000313" key="2">
    <source>
        <dbReference type="EnsemblPlants" id="cds.evm.model.06.1537"/>
    </source>
</evidence>
<dbReference type="CDD" id="cd06222">
    <property type="entry name" value="RNase_H_like"/>
    <property type="match status" value="1"/>
</dbReference>
<dbReference type="EnsemblPlants" id="evm.model.06.1537">
    <property type="protein sequence ID" value="cds.evm.model.06.1537"/>
    <property type="gene ID" value="evm.TU.06.1537"/>
</dbReference>
<dbReference type="Gramene" id="evm.model.06.1537">
    <property type="protein sequence ID" value="cds.evm.model.06.1537"/>
    <property type="gene ID" value="evm.TU.06.1537"/>
</dbReference>
<dbReference type="InterPro" id="IPR012337">
    <property type="entry name" value="RNaseH-like_sf"/>
</dbReference>
<dbReference type="PANTHER" id="PTHR33116">
    <property type="entry name" value="REVERSE TRANSCRIPTASE ZINC-BINDING DOMAIN-CONTAINING PROTEIN-RELATED-RELATED"/>
    <property type="match status" value="1"/>
</dbReference>
<feature type="domain" description="Reverse transcriptase" evidence="1">
    <location>
        <begin position="253"/>
        <end position="520"/>
    </location>
</feature>
<protein>
    <recommendedName>
        <fullName evidence="1">Reverse transcriptase domain-containing protein</fullName>
    </recommendedName>
</protein>
<proteinExistence type="predicted"/>
<dbReference type="Gene3D" id="3.30.420.10">
    <property type="entry name" value="Ribonuclease H-like superfamily/Ribonuclease H"/>
    <property type="match status" value="1"/>
</dbReference>
<keyword evidence="3" id="KW-1185">Reference proteome</keyword>
<dbReference type="InterPro" id="IPR026960">
    <property type="entry name" value="RVT-Znf"/>
</dbReference>
<sequence>METKVDKGKMLGVARSLGFNGVEVISAKGLAGGFCLLWNKDINISIMEASNNCFEALSLALKTSCCYEPWLVIGDLNCILNDEEKMGGKKIMRPYYLILICSKGEDSFPLGSLRLGQKKALVVRKFLRFGRRVSKRMQEFYSETLITLEERYKCGRRKKWEIWMRSYALWKSIFNGFKSRKSRKNSVWRNKGRVKDRVRELAKIMNGYFIDLFSSSNPDIPCDLEDLARWASRLFFQEVLDMVGDNVCATVQEAFRSGEIHPRLNYTFICLIPKVNNPRRMEQFQPIRFRNFPYKVITKILSNRLRSYMEALISPLQSAFIPGRWIGESSILTQELVHKIRKKKGVGGLMAIKLDMLKAYDKMEWPFILRVLKANGFEDKICNIIMSGITGVSYSVLFNGSPLKKFKPQRGLRQGDPLSPYIFLLCQEVLSKIILSQQNRGKIHGIRIARNAIPISHLMFADDTILFARANSEEATNLMGCLNLYEKWSGQVCSRAKSSVLFSNNLASDKRKDILQKLTIKQSDGEERHLGNPFVFKRRKRESFLKLRESMLQKLEGWRMRLLSYAERLTLIKSVASAMPIYAMSTNRVPISICRELDALLRRYWWQGQVTKGRFMALKAWDSICQPKSSGGLGIRRFEDANRALMAKLTWSIAEGSNKPWIVCLLGKYCKNENFWTVKKKNSDSYLWKCILEVRNIILKGSLAIPAGGESIDIWNQPWIPWLEFNDFKSLMGSLRARGFTARTVADVSMGKHDGSFSVKGAYLVDQNLRFQDQQPVWNWVWHSDLHPRIAILLWRVLSNAIPVKDRLPFLEDKECVLCSSYQESCLHLFRDCSLTKSIWFLGNFPLRVEHIPGINMVDFVKNLVLEVKAAGVGRKEILTYLGCVMDQIWMTRNNVCRLGEVVKIDEISRRVGKAFEEYSRFSNGDDSEITPCFVNRSLGCQMVSMDVDWMVFTDASWLRGEAGIAVMVSRLTGRWSSKSVFTKAISAFDAELSAILMALKWAIEEKKQQIQLFSDCQTAIQAFAVNQCPKDWRSLNKSLSILDISSRFNLCKFHYISRDVNLSADSLAKSARISRQSACLVQGEGDPPVIPNFLFY</sequence>
<dbReference type="EMBL" id="UZAU01000614">
    <property type="status" value="NOT_ANNOTATED_CDS"/>
    <property type="molecule type" value="Genomic_DNA"/>
</dbReference>
<reference evidence="2" key="1">
    <citation type="submission" date="2018-11" db="EMBL/GenBank/DDBJ databases">
        <authorList>
            <person name="Grassa J C."/>
        </authorList>
    </citation>
    <scope>NUCLEOTIDE SEQUENCE [LARGE SCALE GENOMIC DNA]</scope>
</reference>
<dbReference type="GO" id="GO:0003676">
    <property type="term" value="F:nucleic acid binding"/>
    <property type="evidence" value="ECO:0007669"/>
    <property type="project" value="InterPro"/>
</dbReference>
<accession>A0A803PUX2</accession>
<dbReference type="Pfam" id="PF13456">
    <property type="entry name" value="RVT_3"/>
    <property type="match status" value="1"/>
</dbReference>
<dbReference type="Pfam" id="PF13966">
    <property type="entry name" value="zf-RVT"/>
    <property type="match status" value="1"/>
</dbReference>
<reference evidence="2" key="2">
    <citation type="submission" date="2021-03" db="UniProtKB">
        <authorList>
            <consortium name="EnsemblPlants"/>
        </authorList>
    </citation>
    <scope>IDENTIFICATION</scope>
</reference>
<dbReference type="InterPro" id="IPR000477">
    <property type="entry name" value="RT_dom"/>
</dbReference>
<dbReference type="InterPro" id="IPR002156">
    <property type="entry name" value="RNaseH_domain"/>
</dbReference>
<dbReference type="InterPro" id="IPR044730">
    <property type="entry name" value="RNase_H-like_dom_plant"/>
</dbReference>
<dbReference type="SUPFAM" id="SSF53098">
    <property type="entry name" value="Ribonuclease H-like"/>
    <property type="match status" value="1"/>
</dbReference>